<dbReference type="RefSeq" id="WP_123242640.1">
    <property type="nucleotide sequence ID" value="NZ_JAAHBY010000070.1"/>
</dbReference>
<name>A0ABX9WDH7_9ACTN</name>
<evidence type="ECO:0000313" key="2">
    <source>
        <dbReference type="Proteomes" id="UP000280698"/>
    </source>
</evidence>
<organism evidence="1 2">
    <name type="scientific">Micromonospora solifontis</name>
    <dbReference type="NCBI Taxonomy" id="2487138"/>
    <lineage>
        <taxon>Bacteria</taxon>
        <taxon>Bacillati</taxon>
        <taxon>Actinomycetota</taxon>
        <taxon>Actinomycetes</taxon>
        <taxon>Micromonosporales</taxon>
        <taxon>Micromonosporaceae</taxon>
        <taxon>Micromonospora</taxon>
    </lineage>
</organism>
<sequence>MQLHTDTRIEAEVGGPAIVGAAQADEIIGTCRLLADIRRNHPALVDGPLRRDEQTWIGTSRQVPELAAHRFVAARDRKSEPPSTKPFGLGLYTSTAVSGGRSMWRAYLDNYHGSWLYPLPWYTWRLLATPDARVLEVTRARDWVAFLEAYPRVVERLVFPDWAAVAADLDGIHLTLPAVAAIQGFNLPSAHGLTAAAFWDLETTLWLRWCFSEPELSDVTR</sequence>
<evidence type="ECO:0000313" key="1">
    <source>
        <dbReference type="EMBL" id="RNL94560.1"/>
    </source>
</evidence>
<keyword evidence="2" id="KW-1185">Reference proteome</keyword>
<accession>A0ABX9WDH7</accession>
<reference evidence="1 2" key="1">
    <citation type="submission" date="2018-11" db="EMBL/GenBank/DDBJ databases">
        <title>Micromonospora sp. PPF5-17, a new actinomycetes isolated from a hot spring soil.</title>
        <authorList>
            <person name="Thawai C."/>
        </authorList>
    </citation>
    <scope>NUCLEOTIDE SEQUENCE [LARGE SCALE GENOMIC DNA]</scope>
    <source>
        <strain evidence="1 2">PPF5-17</strain>
    </source>
</reference>
<dbReference type="EMBL" id="RJLN01000070">
    <property type="protein sequence ID" value="RNL94560.1"/>
    <property type="molecule type" value="Genomic_DNA"/>
</dbReference>
<proteinExistence type="predicted"/>
<gene>
    <name evidence="1" type="ORF">EFE23_20915</name>
</gene>
<dbReference type="Proteomes" id="UP000280698">
    <property type="component" value="Unassembled WGS sequence"/>
</dbReference>
<comment type="caution">
    <text evidence="1">The sequence shown here is derived from an EMBL/GenBank/DDBJ whole genome shotgun (WGS) entry which is preliminary data.</text>
</comment>
<protein>
    <submittedName>
        <fullName evidence="1">Uncharacterized protein</fullName>
    </submittedName>
</protein>